<dbReference type="Bgee" id="WBGene00014049">
    <property type="expression patterns" value="Expressed in adult organism"/>
</dbReference>
<accession>F5GU82</accession>
<evidence type="ECO:0000313" key="2">
    <source>
        <dbReference type="EMBL" id="CCA65689.1"/>
    </source>
</evidence>
<evidence type="ECO:0000313" key="3">
    <source>
        <dbReference type="Proteomes" id="UP000001940"/>
    </source>
</evidence>
<dbReference type="AGR" id="WB:WBGene00014049"/>
<dbReference type="KEGG" id="cel:CELE_ZK666.11"/>
<protein>
    <submittedName>
        <fullName evidence="2">DUF4033 domain-containing protein</fullName>
    </submittedName>
</protein>
<organism evidence="2 3">
    <name type="scientific">Caenorhabditis elegans</name>
    <dbReference type="NCBI Taxonomy" id="6239"/>
    <lineage>
        <taxon>Eukaryota</taxon>
        <taxon>Metazoa</taxon>
        <taxon>Ecdysozoa</taxon>
        <taxon>Nematoda</taxon>
        <taxon>Chromadorea</taxon>
        <taxon>Rhabditida</taxon>
        <taxon>Rhabditina</taxon>
        <taxon>Rhabditomorpha</taxon>
        <taxon>Rhabditoidea</taxon>
        <taxon>Rhabditidae</taxon>
        <taxon>Peloderinae</taxon>
        <taxon>Caenorhabditis</taxon>
    </lineage>
</organism>
<dbReference type="OMA" id="AIFCNEA"/>
<name>F5GU82_CAEEL</name>
<proteinExistence type="predicted"/>
<dbReference type="OrthoDB" id="10466354at2759"/>
<dbReference type="WormBase" id="ZK666.11b">
    <property type="protein sequence ID" value="CE45934"/>
    <property type="gene ID" value="WBGene00014049"/>
</dbReference>
<dbReference type="RefSeq" id="NP_001254251.1">
    <property type="nucleotide sequence ID" value="NM_001267322.1"/>
</dbReference>
<sequence>MKVHSDDSKAIFCNEACQVFDCLGKCQCYPEYKIIQCPTGLRNQLGLTSKANIDGFQVNDNQKICSEVDKEFKVITGGTFKPILEKKKPRKGARRTKRDFQETLHK</sequence>
<gene>
    <name evidence="2" type="ORF">CELE_ZK666.11</name>
    <name evidence="2 4" type="ORF">ZK666.11</name>
</gene>
<dbReference type="GeneID" id="3565448"/>
<feature type="compositionally biased region" description="Basic residues" evidence="1">
    <location>
        <begin position="87"/>
        <end position="97"/>
    </location>
</feature>
<dbReference type="EMBL" id="BX284602">
    <property type="protein sequence ID" value="CCA65689.1"/>
    <property type="molecule type" value="Genomic_DNA"/>
</dbReference>
<reference evidence="2 3" key="1">
    <citation type="journal article" date="1998" name="Science">
        <title>Genome sequence of the nematode C. elegans: a platform for investigating biology.</title>
        <authorList>
            <consortium name="The C. elegans sequencing consortium"/>
            <person name="Sulson J.E."/>
            <person name="Waterston R."/>
        </authorList>
    </citation>
    <scope>NUCLEOTIDE SEQUENCE [LARGE SCALE GENOMIC DNA]</scope>
    <source>
        <strain evidence="2 3">Bristol N2</strain>
    </source>
</reference>
<dbReference type="AlphaFoldDB" id="F5GU82"/>
<feature type="region of interest" description="Disordered" evidence="1">
    <location>
        <begin position="86"/>
        <end position="106"/>
    </location>
</feature>
<dbReference type="CTD" id="3565448"/>
<dbReference type="ExpressionAtlas" id="F5GU82">
    <property type="expression patterns" value="baseline and differential"/>
</dbReference>
<evidence type="ECO:0000256" key="1">
    <source>
        <dbReference type="SAM" id="MobiDB-lite"/>
    </source>
</evidence>
<dbReference type="Proteomes" id="UP000001940">
    <property type="component" value="Chromosome II"/>
</dbReference>
<evidence type="ECO:0000313" key="4">
    <source>
        <dbReference type="WormBase" id="ZK666.11b"/>
    </source>
</evidence>
<keyword evidence="3" id="KW-1185">Reference proteome</keyword>